<protein>
    <recommendedName>
        <fullName evidence="2">Peptidoglycan binding-like domain-containing protein</fullName>
    </recommendedName>
</protein>
<gene>
    <name evidence="3" type="ORF">GON03_22935</name>
</gene>
<dbReference type="SUPFAM" id="SSF55166">
    <property type="entry name" value="Hedgehog/DD-peptidase"/>
    <property type="match status" value="1"/>
</dbReference>
<feature type="domain" description="Peptidoglycan binding-like" evidence="2">
    <location>
        <begin position="19"/>
        <end position="67"/>
    </location>
</feature>
<accession>A0A6L6XZI0</accession>
<dbReference type="Gene3D" id="1.10.101.10">
    <property type="entry name" value="PGBD-like superfamily/PGBD"/>
    <property type="match status" value="1"/>
</dbReference>
<feature type="compositionally biased region" description="Low complexity" evidence="1">
    <location>
        <begin position="85"/>
        <end position="100"/>
    </location>
</feature>
<reference evidence="3 4" key="1">
    <citation type="submission" date="2019-12" db="EMBL/GenBank/DDBJ databases">
        <authorList>
            <person name="Huq M.A."/>
        </authorList>
    </citation>
    <scope>NUCLEOTIDE SEQUENCE [LARGE SCALE GENOMIC DNA]</scope>
    <source>
        <strain evidence="3 4">MAH-18</strain>
    </source>
</reference>
<dbReference type="InterPro" id="IPR009045">
    <property type="entry name" value="Zn_M74/Hedgehog-like"/>
</dbReference>
<evidence type="ECO:0000313" key="4">
    <source>
        <dbReference type="Proteomes" id="UP000473525"/>
    </source>
</evidence>
<dbReference type="Proteomes" id="UP000473525">
    <property type="component" value="Unassembled WGS sequence"/>
</dbReference>
<dbReference type="EMBL" id="WSEK01000005">
    <property type="protein sequence ID" value="MVQ52047.1"/>
    <property type="molecule type" value="Genomic_DNA"/>
</dbReference>
<dbReference type="InterPro" id="IPR036365">
    <property type="entry name" value="PGBD-like_sf"/>
</dbReference>
<dbReference type="Pfam" id="PF01471">
    <property type="entry name" value="PG_binding_1"/>
    <property type="match status" value="1"/>
</dbReference>
<evidence type="ECO:0000313" key="3">
    <source>
        <dbReference type="EMBL" id="MVQ52047.1"/>
    </source>
</evidence>
<proteinExistence type="predicted"/>
<feature type="compositionally biased region" description="Basic and acidic residues" evidence="1">
    <location>
        <begin position="176"/>
        <end position="189"/>
    </location>
</feature>
<dbReference type="InterPro" id="IPR002477">
    <property type="entry name" value="Peptidoglycan-bd-like"/>
</dbReference>
<dbReference type="SUPFAM" id="SSF47090">
    <property type="entry name" value="PGBD-like"/>
    <property type="match status" value="1"/>
</dbReference>
<evidence type="ECO:0000256" key="1">
    <source>
        <dbReference type="SAM" id="MobiDB-lite"/>
    </source>
</evidence>
<name>A0A6L6XZI0_9ACTN</name>
<comment type="caution">
    <text evidence="3">The sequence shown here is derived from an EMBL/GenBank/DDBJ whole genome shotgun (WGS) entry which is preliminary data.</text>
</comment>
<dbReference type="AlphaFoldDB" id="A0A6L6XZI0"/>
<dbReference type="InterPro" id="IPR036366">
    <property type="entry name" value="PGBDSf"/>
</dbReference>
<dbReference type="RefSeq" id="WP_157347139.1">
    <property type="nucleotide sequence ID" value="NZ_WSEK01000005.1"/>
</dbReference>
<feature type="region of interest" description="Disordered" evidence="1">
    <location>
        <begin position="80"/>
        <end position="113"/>
    </location>
</feature>
<organism evidence="3 4">
    <name type="scientific">Nocardioides agri</name>
    <dbReference type="NCBI Taxonomy" id="2682843"/>
    <lineage>
        <taxon>Bacteria</taxon>
        <taxon>Bacillati</taxon>
        <taxon>Actinomycetota</taxon>
        <taxon>Actinomycetes</taxon>
        <taxon>Propionibacteriales</taxon>
        <taxon>Nocardioidaceae</taxon>
        <taxon>Nocardioides</taxon>
    </lineage>
</organism>
<keyword evidence="4" id="KW-1185">Reference proteome</keyword>
<sequence>MSDARIGSSVGTGGTNEAGDVRVVQDLLNRAAGARLDVDGDCGPLTEQAIADYQKGFTRRPDGRVDPGGLTLRKLNEAVAGGRTPQGAPERAPAEGAPAAPGGGPSSGTRLQALGRGSGFYSYAKPERQFGSDPLLDVLRAVGTRLARAGLEYGVGDLSFEQGGAISPHKTHTSGRHADLRPIRSDGSHDPTSIGDPSYSRDSTRLLVEALQAQPAVTQILFNDTDIAGVRTWPAHDNHLHIQVR</sequence>
<dbReference type="Gene3D" id="3.30.1380.10">
    <property type="match status" value="1"/>
</dbReference>
<evidence type="ECO:0000259" key="2">
    <source>
        <dbReference type="Pfam" id="PF01471"/>
    </source>
</evidence>
<feature type="region of interest" description="Disordered" evidence="1">
    <location>
        <begin position="164"/>
        <end position="199"/>
    </location>
</feature>